<evidence type="ECO:0000313" key="1">
    <source>
        <dbReference type="EMBL" id="KAI6658403.1"/>
    </source>
</evidence>
<sequence>MVTKYRIEILTNFQGVCHCGPSPVIVYPQRNGGTSYGGEEEVTPKTAISTGIAENAASDRDTAEIPRDVEDMEANVGRYPRRKLKGKTYEDFVEWEQVPTGWRRK</sequence>
<gene>
    <name evidence="1" type="ORF">LOD99_15205</name>
</gene>
<comment type="caution">
    <text evidence="1">The sequence shown here is derived from an EMBL/GenBank/DDBJ whole genome shotgun (WGS) entry which is preliminary data.</text>
</comment>
<evidence type="ECO:0000313" key="2">
    <source>
        <dbReference type="Proteomes" id="UP001165289"/>
    </source>
</evidence>
<dbReference type="EMBL" id="JAKMXF010000088">
    <property type="protein sequence ID" value="KAI6658403.1"/>
    <property type="molecule type" value="Genomic_DNA"/>
</dbReference>
<dbReference type="AlphaFoldDB" id="A0AAV7KC17"/>
<accession>A0AAV7KC17</accession>
<reference evidence="1 2" key="1">
    <citation type="journal article" date="2023" name="BMC Biol.">
        <title>The compact genome of the sponge Oopsacas minuta (Hexactinellida) is lacking key metazoan core genes.</title>
        <authorList>
            <person name="Santini S."/>
            <person name="Schenkelaars Q."/>
            <person name="Jourda C."/>
            <person name="Duchesne M."/>
            <person name="Belahbib H."/>
            <person name="Rocher C."/>
            <person name="Selva M."/>
            <person name="Riesgo A."/>
            <person name="Vervoort M."/>
            <person name="Leys S.P."/>
            <person name="Kodjabachian L."/>
            <person name="Le Bivic A."/>
            <person name="Borchiellini C."/>
            <person name="Claverie J.M."/>
            <person name="Renard E."/>
        </authorList>
    </citation>
    <scope>NUCLEOTIDE SEQUENCE [LARGE SCALE GENOMIC DNA]</scope>
    <source>
        <strain evidence="1">SPO-2</strain>
    </source>
</reference>
<dbReference type="Proteomes" id="UP001165289">
    <property type="component" value="Unassembled WGS sequence"/>
</dbReference>
<protein>
    <submittedName>
        <fullName evidence="1">Uncharacterized protein</fullName>
    </submittedName>
</protein>
<keyword evidence="2" id="KW-1185">Reference proteome</keyword>
<name>A0AAV7KC17_9METZ</name>
<organism evidence="1 2">
    <name type="scientific">Oopsacas minuta</name>
    <dbReference type="NCBI Taxonomy" id="111878"/>
    <lineage>
        <taxon>Eukaryota</taxon>
        <taxon>Metazoa</taxon>
        <taxon>Porifera</taxon>
        <taxon>Hexactinellida</taxon>
        <taxon>Hexasterophora</taxon>
        <taxon>Lyssacinosida</taxon>
        <taxon>Leucopsacidae</taxon>
        <taxon>Oopsacas</taxon>
    </lineage>
</organism>
<proteinExistence type="predicted"/>